<dbReference type="Pfam" id="PF20087">
    <property type="entry name" value="DUF6479"/>
    <property type="match status" value="1"/>
</dbReference>
<feature type="compositionally biased region" description="Polar residues" evidence="1">
    <location>
        <begin position="101"/>
        <end position="115"/>
    </location>
</feature>
<evidence type="ECO:0000313" key="4">
    <source>
        <dbReference type="Proteomes" id="UP001500442"/>
    </source>
</evidence>
<evidence type="ECO:0000256" key="2">
    <source>
        <dbReference type="SAM" id="Phobius"/>
    </source>
</evidence>
<dbReference type="Proteomes" id="UP001500442">
    <property type="component" value="Unassembled WGS sequence"/>
</dbReference>
<sequence length="134" mass="13822">MGHPPARSGYPAGMNTSHYVAAWASSGLGVGAIVVGGIIVAGLLVWAVRLGINVKRREPRRPLPQEQPTRPPSSGPIGETQEVREPNEMPGTGTGRLTAHDLNTTGSKPSESQQRPRWDSGSSGSFGSGGTGGA</sequence>
<dbReference type="InterPro" id="IPR045513">
    <property type="entry name" value="DUF6479"/>
</dbReference>
<feature type="compositionally biased region" description="Gly residues" evidence="1">
    <location>
        <begin position="124"/>
        <end position="134"/>
    </location>
</feature>
<evidence type="ECO:0000256" key="1">
    <source>
        <dbReference type="SAM" id="MobiDB-lite"/>
    </source>
</evidence>
<gene>
    <name evidence="3" type="ORF">GCM10010368_29260</name>
</gene>
<reference evidence="4" key="1">
    <citation type="journal article" date="2019" name="Int. J. Syst. Evol. Microbiol.">
        <title>The Global Catalogue of Microorganisms (GCM) 10K type strain sequencing project: providing services to taxonomists for standard genome sequencing and annotation.</title>
        <authorList>
            <consortium name="The Broad Institute Genomics Platform"/>
            <consortium name="The Broad Institute Genome Sequencing Center for Infectious Disease"/>
            <person name="Wu L."/>
            <person name="Ma J."/>
        </authorList>
    </citation>
    <scope>NUCLEOTIDE SEQUENCE [LARGE SCALE GENOMIC DNA]</scope>
    <source>
        <strain evidence="4">JCM 4823</strain>
    </source>
</reference>
<accession>A0ABP5RJW3</accession>
<keyword evidence="2" id="KW-0472">Membrane</keyword>
<dbReference type="EMBL" id="BAAASN010000005">
    <property type="protein sequence ID" value="GAA2260516.1"/>
    <property type="molecule type" value="Genomic_DNA"/>
</dbReference>
<name>A0ABP5RJW3_9ACTN</name>
<feature type="region of interest" description="Disordered" evidence="1">
    <location>
        <begin position="54"/>
        <end position="134"/>
    </location>
</feature>
<evidence type="ECO:0008006" key="5">
    <source>
        <dbReference type="Google" id="ProtNLM"/>
    </source>
</evidence>
<feature type="transmembrane region" description="Helical" evidence="2">
    <location>
        <begin position="20"/>
        <end position="48"/>
    </location>
</feature>
<keyword evidence="2" id="KW-0812">Transmembrane</keyword>
<proteinExistence type="predicted"/>
<protein>
    <recommendedName>
        <fullName evidence="5">Secreted protein</fullName>
    </recommendedName>
</protein>
<keyword evidence="2" id="KW-1133">Transmembrane helix</keyword>
<organism evidence="3 4">
    <name type="scientific">Streptomyces roseiscleroticus</name>
    <dbReference type="NCBI Taxonomy" id="1972"/>
    <lineage>
        <taxon>Bacteria</taxon>
        <taxon>Bacillati</taxon>
        <taxon>Actinomycetota</taxon>
        <taxon>Actinomycetes</taxon>
        <taxon>Kitasatosporales</taxon>
        <taxon>Streptomycetaceae</taxon>
        <taxon>Streptomyces</taxon>
    </lineage>
</organism>
<comment type="caution">
    <text evidence="3">The sequence shown here is derived from an EMBL/GenBank/DDBJ whole genome shotgun (WGS) entry which is preliminary data.</text>
</comment>
<evidence type="ECO:0000313" key="3">
    <source>
        <dbReference type="EMBL" id="GAA2260516.1"/>
    </source>
</evidence>
<keyword evidence="4" id="KW-1185">Reference proteome</keyword>